<evidence type="ECO:0000256" key="1">
    <source>
        <dbReference type="SAM" id="SignalP"/>
    </source>
</evidence>
<dbReference type="Gene3D" id="2.160.20.20">
    <property type="match status" value="1"/>
</dbReference>
<dbReference type="InterPro" id="IPR051551">
    <property type="entry name" value="Autotransporter_adhesion"/>
</dbReference>
<name>A0A423DGC4_9PSED</name>
<dbReference type="InterPro" id="IPR011050">
    <property type="entry name" value="Pectin_lyase_fold/virulence"/>
</dbReference>
<sequence length="756" mass="79978">MRVPLLLTLGVLPWMTLALDAEAEDRVVVDGDVFGDIVQTPQADTLTMSGGTVQSLDQGDGRDLLIMTGGHIVGTFANGNSVALRGGRIGRIELQPGNGDVALTSGSIDGDLITGDGHDFLVFRGTVLGGNLITGKGIDLISFEGGEIHGNVSTGPENDHFNWKGGQLYGSVDMGDTTDQVLMVNLRAEQLFVPFNGGAARDELHFQNSFPTNGALYTNWESISLGFVSHYTLNDTLVLGDGGGPIDVATGTGDLFIGRESTLFSSTGVIRPFAAGLNARLGNTGLVDLRNSGDGQGRLTVIGNYFGNEGRLAVNTVLGTDDSPSDRLVISQGAISGDTALLVTNLHGPGGLTRQDGILVVEAVNGATSTDTAFTQTQRLSAGAFDYRLFKGGVTPGSENNWYLSSALVAPADGRPPPLAAPAPGLAELPRAIPGQVIPLYRSQASLYAAAPRAAALIGQFNLGTFHQRQGDQRLLSEQGALAASWAQAHGYSFHQSWSGSVSPSLDGNLYGYKAGQDLFASPSAASYRQHIGVYVGHSRLNGDVKGYAQGFADRPVGDLRLDGDSAGVYWTLLGPQHGYLDMVVQYTDLDGRARSEDGEKIDLDGHAWGGSLEVGRPFALSSQWSLEPQAQVLVQKVSLDKVHDGVSSVSFDTRTEVSSRLGLRLEGNLRAGTTPLQAYLQTNIWHADGGHDSLVFAGVDQVRTDYRSTSLEVGTGLVAQLHKQFSVHLGIDYASNLDSRQQERVGANLGIRISY</sequence>
<dbReference type="RefSeq" id="WP_123566663.1">
    <property type="nucleotide sequence ID" value="NZ_MOAM01000024.1"/>
</dbReference>
<dbReference type="Gene3D" id="2.40.128.130">
    <property type="entry name" value="Autotransporter beta-domain"/>
    <property type="match status" value="1"/>
</dbReference>
<comment type="caution">
    <text evidence="3">The sequence shown here is derived from an EMBL/GenBank/DDBJ whole genome shotgun (WGS) entry which is preliminary data.</text>
</comment>
<dbReference type="InterPro" id="IPR005546">
    <property type="entry name" value="Autotransporte_beta"/>
</dbReference>
<dbReference type="Proteomes" id="UP000285286">
    <property type="component" value="Unassembled WGS sequence"/>
</dbReference>
<gene>
    <name evidence="3" type="ORF">BHU25_16380</name>
</gene>
<dbReference type="InterPro" id="IPR036709">
    <property type="entry name" value="Autotransporte_beta_dom_sf"/>
</dbReference>
<keyword evidence="4" id="KW-1185">Reference proteome</keyword>
<dbReference type="InterPro" id="IPR043990">
    <property type="entry name" value="AC_1"/>
</dbReference>
<evidence type="ECO:0000259" key="2">
    <source>
        <dbReference type="PROSITE" id="PS51208"/>
    </source>
</evidence>
<keyword evidence="1" id="KW-0732">Signal</keyword>
<dbReference type="PANTHER" id="PTHR35037:SF3">
    <property type="entry name" value="C-TERMINAL REGION OF AIDA-LIKE PROTEIN"/>
    <property type="match status" value="1"/>
</dbReference>
<feature type="chain" id="PRO_5019047091" evidence="1">
    <location>
        <begin position="24"/>
        <end position="756"/>
    </location>
</feature>
<evidence type="ECO:0000313" key="4">
    <source>
        <dbReference type="Proteomes" id="UP000285286"/>
    </source>
</evidence>
<accession>A0A423DGC4</accession>
<organism evidence="3 4">
    <name type="scientific">Pseudomonas vranovensis</name>
    <dbReference type="NCBI Taxonomy" id="321661"/>
    <lineage>
        <taxon>Bacteria</taxon>
        <taxon>Pseudomonadati</taxon>
        <taxon>Pseudomonadota</taxon>
        <taxon>Gammaproteobacteria</taxon>
        <taxon>Pseudomonadales</taxon>
        <taxon>Pseudomonadaceae</taxon>
        <taxon>Pseudomonas</taxon>
    </lineage>
</organism>
<feature type="domain" description="Autotransporter" evidence="2">
    <location>
        <begin position="478"/>
        <end position="756"/>
    </location>
</feature>
<reference evidence="3 4" key="1">
    <citation type="submission" date="2016-10" db="EMBL/GenBank/DDBJ databases">
        <title>Comparative genome analysis of multiple Pseudomonas spp. focuses on biocontrol and plant growth promoting traits.</title>
        <authorList>
            <person name="Tao X.-Y."/>
            <person name="Taylor C.G."/>
        </authorList>
    </citation>
    <scope>NUCLEOTIDE SEQUENCE [LARGE SCALE GENOMIC DNA]</scope>
    <source>
        <strain evidence="3 4">15D11</strain>
    </source>
</reference>
<dbReference type="NCBIfam" id="TIGR01414">
    <property type="entry name" value="autotrans_barl"/>
    <property type="match status" value="1"/>
</dbReference>
<dbReference type="CDD" id="cd01344">
    <property type="entry name" value="PL2_Passenger_AT"/>
    <property type="match status" value="1"/>
</dbReference>
<dbReference type="AlphaFoldDB" id="A0A423DGC4"/>
<dbReference type="InterPro" id="IPR012332">
    <property type="entry name" value="Autotransporter_pectin_lyase_C"/>
</dbReference>
<dbReference type="PANTHER" id="PTHR35037">
    <property type="entry name" value="C-TERMINAL REGION OF AIDA-LIKE PROTEIN"/>
    <property type="match status" value="1"/>
</dbReference>
<dbReference type="SUPFAM" id="SSF51126">
    <property type="entry name" value="Pectin lyase-like"/>
    <property type="match status" value="1"/>
</dbReference>
<feature type="signal peptide" evidence="1">
    <location>
        <begin position="1"/>
        <end position="23"/>
    </location>
</feature>
<dbReference type="GO" id="GO:0019867">
    <property type="term" value="C:outer membrane"/>
    <property type="evidence" value="ECO:0007669"/>
    <property type="project" value="InterPro"/>
</dbReference>
<evidence type="ECO:0000313" key="3">
    <source>
        <dbReference type="EMBL" id="ROL70637.1"/>
    </source>
</evidence>
<dbReference type="SMART" id="SM00869">
    <property type="entry name" value="Autotransporter"/>
    <property type="match status" value="1"/>
</dbReference>
<dbReference type="Pfam" id="PF18883">
    <property type="entry name" value="AC_1"/>
    <property type="match status" value="1"/>
</dbReference>
<dbReference type="InterPro" id="IPR006315">
    <property type="entry name" value="OM_autotransptr_brl_dom"/>
</dbReference>
<dbReference type="Pfam" id="PF03797">
    <property type="entry name" value="Autotransporter"/>
    <property type="match status" value="1"/>
</dbReference>
<protein>
    <submittedName>
        <fullName evidence="3">Autotransporter outer membrane beta-barrel domain-containing protein</fullName>
    </submittedName>
</protein>
<dbReference type="SUPFAM" id="SSF103515">
    <property type="entry name" value="Autotransporter"/>
    <property type="match status" value="1"/>
</dbReference>
<dbReference type="PROSITE" id="PS51208">
    <property type="entry name" value="AUTOTRANSPORTER"/>
    <property type="match status" value="1"/>
</dbReference>
<proteinExistence type="predicted"/>
<dbReference type="EMBL" id="MOAM01000024">
    <property type="protein sequence ID" value="ROL70637.1"/>
    <property type="molecule type" value="Genomic_DNA"/>
</dbReference>